<evidence type="ECO:0000259" key="2">
    <source>
        <dbReference type="PROSITE" id="PS51782"/>
    </source>
</evidence>
<feature type="domain" description="LysM" evidence="2">
    <location>
        <begin position="76"/>
        <end position="119"/>
    </location>
</feature>
<dbReference type="STRING" id="1121316.SAMN02745207_00519"/>
<reference evidence="3 4" key="1">
    <citation type="submission" date="2016-11" db="EMBL/GenBank/DDBJ databases">
        <authorList>
            <person name="Jaros S."/>
            <person name="Januszkiewicz K."/>
            <person name="Wedrychowicz H."/>
        </authorList>
    </citation>
    <scope>NUCLEOTIDE SEQUENCE [LARGE SCALE GENOMIC DNA]</scope>
    <source>
        <strain evidence="3 4">DSM 8605</strain>
    </source>
</reference>
<evidence type="ECO:0000256" key="1">
    <source>
        <dbReference type="SAM" id="SignalP"/>
    </source>
</evidence>
<dbReference type="EMBL" id="FQXM01000003">
    <property type="protein sequence ID" value="SHH25372.1"/>
    <property type="molecule type" value="Genomic_DNA"/>
</dbReference>
<sequence>MNHKKIASFIATLLIFGNTVTANASIINHKVTSGDSIWKISQTYNMTSSELMNLNKLTSNTIYIGQILKVNDSTIEDYQVVSGDSYWKISQKFNTTVDKLLQLNNTTSTTLKIGQVLYVPFNSSSINVSNSTSSTSNNTVETKITTYTVKSGDSLWKISQTFNTTAENLMTINNLTSSSIYIGQVLKLTSSTSNTPIKETIIEEPVTKIETINYTVTSGDNLWNIAQKYCTTMNAIKSSNSLATDILMPGQIITIPVNSKETVAPVGITMTRKRSNDNYGDLYTWENGRRLFTVGQTATLKDLTSGITFNVKYYGGSNHADIVTLTQQDTDKLKKVFPSWSWSSMKPMVLYFSQNGVNHQLAVSITGMPHSSTDIFTNGLDGHIDMYFYNSTSHVNNTINTTHQNNILIANGQ</sequence>
<dbReference type="Proteomes" id="UP000184447">
    <property type="component" value="Unassembled WGS sequence"/>
</dbReference>
<protein>
    <submittedName>
        <fullName evidence="3">LysM repeat-containing protein</fullName>
    </submittedName>
</protein>
<feature type="domain" description="LysM" evidence="2">
    <location>
        <begin position="145"/>
        <end position="188"/>
    </location>
</feature>
<dbReference type="AlphaFoldDB" id="A0A1M5RG88"/>
<name>A0A1M5RG88_9CLOT</name>
<dbReference type="SMART" id="SM00257">
    <property type="entry name" value="LysM"/>
    <property type="match status" value="4"/>
</dbReference>
<proteinExistence type="predicted"/>
<dbReference type="SUPFAM" id="SSF54106">
    <property type="entry name" value="LysM domain"/>
    <property type="match status" value="4"/>
</dbReference>
<dbReference type="Gene3D" id="3.10.350.10">
    <property type="entry name" value="LysM domain"/>
    <property type="match status" value="4"/>
</dbReference>
<evidence type="ECO:0000313" key="3">
    <source>
        <dbReference type="EMBL" id="SHH25372.1"/>
    </source>
</evidence>
<dbReference type="Pfam" id="PF01476">
    <property type="entry name" value="LysM"/>
    <property type="match status" value="4"/>
</dbReference>
<feature type="domain" description="LysM" evidence="2">
    <location>
        <begin position="212"/>
        <end position="255"/>
    </location>
</feature>
<keyword evidence="4" id="KW-1185">Reference proteome</keyword>
<organism evidence="3 4">
    <name type="scientific">Clostridium grantii DSM 8605</name>
    <dbReference type="NCBI Taxonomy" id="1121316"/>
    <lineage>
        <taxon>Bacteria</taxon>
        <taxon>Bacillati</taxon>
        <taxon>Bacillota</taxon>
        <taxon>Clostridia</taxon>
        <taxon>Eubacteriales</taxon>
        <taxon>Clostridiaceae</taxon>
        <taxon>Clostridium</taxon>
    </lineage>
</organism>
<dbReference type="InterPro" id="IPR036779">
    <property type="entry name" value="LysM_dom_sf"/>
</dbReference>
<evidence type="ECO:0000313" key="4">
    <source>
        <dbReference type="Proteomes" id="UP000184447"/>
    </source>
</evidence>
<dbReference type="PROSITE" id="PS51782">
    <property type="entry name" value="LYSM"/>
    <property type="match status" value="4"/>
</dbReference>
<gene>
    <name evidence="3" type="ORF">SAMN02745207_00519</name>
</gene>
<keyword evidence="1" id="KW-0732">Signal</keyword>
<feature type="signal peptide" evidence="1">
    <location>
        <begin position="1"/>
        <end position="24"/>
    </location>
</feature>
<feature type="domain" description="LysM" evidence="2">
    <location>
        <begin position="27"/>
        <end position="70"/>
    </location>
</feature>
<dbReference type="CDD" id="cd00118">
    <property type="entry name" value="LysM"/>
    <property type="match status" value="4"/>
</dbReference>
<dbReference type="OrthoDB" id="529831at2"/>
<dbReference type="PANTHER" id="PTHR33734">
    <property type="entry name" value="LYSM DOMAIN-CONTAINING GPI-ANCHORED PROTEIN 2"/>
    <property type="match status" value="1"/>
</dbReference>
<dbReference type="InterPro" id="IPR018392">
    <property type="entry name" value="LysM"/>
</dbReference>
<dbReference type="PANTHER" id="PTHR33734:SF22">
    <property type="entry name" value="MEMBRANE-BOUND LYTIC MUREIN TRANSGLYCOSYLASE D"/>
    <property type="match status" value="1"/>
</dbReference>
<accession>A0A1M5RG88</accession>
<dbReference type="RefSeq" id="WP_073336700.1">
    <property type="nucleotide sequence ID" value="NZ_FQXM01000003.1"/>
</dbReference>
<feature type="chain" id="PRO_5012522410" evidence="1">
    <location>
        <begin position="25"/>
        <end position="413"/>
    </location>
</feature>
<dbReference type="GO" id="GO:0008932">
    <property type="term" value="F:lytic endotransglycosylase activity"/>
    <property type="evidence" value="ECO:0007669"/>
    <property type="project" value="TreeGrafter"/>
</dbReference>